<evidence type="ECO:0000313" key="11">
    <source>
        <dbReference type="Proteomes" id="UP000284589"/>
    </source>
</evidence>
<proteinExistence type="predicted"/>
<dbReference type="AlphaFoldDB" id="A0A2R4G4G1"/>
<sequence length="45" mass="4815">MNELRAQQKSFALQNMRSKGLGNAGLPFKATGHKGGISRQGSKRG</sequence>
<reference evidence="9" key="7">
    <citation type="submission" date="2023-09" db="EMBL/GenBank/DDBJ databases">
        <title>Ecological and genomic based identification of the Bifidobacterium adolescentis prototype of the healthy human gut microbiota.</title>
        <authorList>
            <person name="Lugli G.A."/>
            <person name="Argentini C."/>
            <person name="Tarracchini C."/>
            <person name="Fontana F."/>
            <person name="Alessandri G."/>
            <person name="Mancabelli L."/>
            <person name="Milani C."/>
            <person name="Turroni F."/>
            <person name="Ventura M."/>
        </authorList>
    </citation>
    <scope>NUCLEOTIDE SEQUENCE</scope>
    <source>
        <strain evidence="9">703B</strain>
    </source>
</reference>
<evidence type="ECO:0000313" key="13">
    <source>
        <dbReference type="Proteomes" id="UP000437631"/>
    </source>
</evidence>
<name>A0A2R4G4G1_BIFAD</name>
<evidence type="ECO:0000313" key="10">
    <source>
        <dbReference type="Proteomes" id="UP000241454"/>
    </source>
</evidence>
<dbReference type="EMBL" id="WDLT01000010">
    <property type="protein sequence ID" value="KAB5744646.1"/>
    <property type="molecule type" value="Genomic_DNA"/>
</dbReference>
<dbReference type="EMBL" id="QRLP01000003">
    <property type="protein sequence ID" value="RHJ18073.1"/>
    <property type="molecule type" value="Genomic_DNA"/>
</dbReference>
<dbReference type="Proteomes" id="UP000470926">
    <property type="component" value="Unassembled WGS sequence"/>
</dbReference>
<dbReference type="Proteomes" id="UP000437631">
    <property type="component" value="Unassembled WGS sequence"/>
</dbReference>
<evidence type="ECO:0000313" key="15">
    <source>
        <dbReference type="Proteomes" id="UP000470926"/>
    </source>
</evidence>
<dbReference type="RefSeq" id="WP_107646399.1">
    <property type="nucleotide sequence ID" value="NZ_AP031418.1"/>
</dbReference>
<accession>A0A2R4G4G1</accession>
<evidence type="ECO:0000256" key="1">
    <source>
        <dbReference type="SAM" id="MobiDB-lite"/>
    </source>
</evidence>
<evidence type="ECO:0000313" key="3">
    <source>
        <dbReference type="EMBL" id="KAB5744646.1"/>
    </source>
</evidence>
<evidence type="ECO:0000313" key="5">
    <source>
        <dbReference type="EMBL" id="MCQ4793942.1"/>
    </source>
</evidence>
<dbReference type="EMBL" id="CP028341">
    <property type="protein sequence ID" value="AVT45718.1"/>
    <property type="molecule type" value="Genomic_DNA"/>
</dbReference>
<dbReference type="Proteomes" id="UP000464884">
    <property type="component" value="Chromosome"/>
</dbReference>
<organism evidence="2 10">
    <name type="scientific">Bifidobacterium adolescentis</name>
    <dbReference type="NCBI Taxonomy" id="1680"/>
    <lineage>
        <taxon>Bacteria</taxon>
        <taxon>Bacillati</taxon>
        <taxon>Actinomycetota</taxon>
        <taxon>Actinomycetes</taxon>
        <taxon>Bifidobacteriales</taxon>
        <taxon>Bifidobacteriaceae</taxon>
        <taxon>Bifidobacterium</taxon>
    </lineage>
</organism>
<evidence type="ECO:0000313" key="4">
    <source>
        <dbReference type="EMBL" id="KAB6028357.1"/>
    </source>
</evidence>
<evidence type="ECO:0000313" key="14">
    <source>
        <dbReference type="Proteomes" id="UP000464884"/>
    </source>
</evidence>
<dbReference type="EMBL" id="CP047129">
    <property type="protein sequence ID" value="QHB63240.1"/>
    <property type="molecule type" value="Genomic_DNA"/>
</dbReference>
<evidence type="ECO:0000313" key="8">
    <source>
        <dbReference type="EMBL" id="RHK25606.1"/>
    </source>
</evidence>
<evidence type="ECO:0000313" key="7">
    <source>
        <dbReference type="EMBL" id="RHJ18073.1"/>
    </source>
</evidence>
<feature type="compositionally biased region" description="Polar residues" evidence="1">
    <location>
        <begin position="1"/>
        <end position="17"/>
    </location>
</feature>
<dbReference type="Proteomes" id="UP000241454">
    <property type="component" value="Chromosome"/>
</dbReference>
<reference evidence="11 12" key="3">
    <citation type="submission" date="2018-08" db="EMBL/GenBank/DDBJ databases">
        <title>A genome reference for cultivated species of the human gut microbiota.</title>
        <authorList>
            <person name="Zou Y."/>
            <person name="Xue W."/>
            <person name="Luo G."/>
        </authorList>
    </citation>
    <scope>NUCLEOTIDE SEQUENCE [LARGE SCALE GENOMIC DNA]</scope>
    <source>
        <strain evidence="8 12">AF45-19</strain>
        <strain evidence="7 11">AM12-20</strain>
    </source>
</reference>
<evidence type="ECO:0000313" key="12">
    <source>
        <dbReference type="Proteomes" id="UP000285262"/>
    </source>
</evidence>
<evidence type="ECO:0000313" key="9">
    <source>
        <dbReference type="EMBL" id="WNE85003.1"/>
    </source>
</evidence>
<gene>
    <name evidence="9" type="ORF">B0703_08410</name>
    <name evidence="2" type="ORF">C8077_07280</name>
    <name evidence="8" type="ORF">DW072_06330</name>
    <name evidence="7" type="ORF">DW139_05295</name>
    <name evidence="6" type="ORF">F3K97_08320</name>
    <name evidence="4" type="ORF">GA542_09545</name>
    <name evidence="3" type="ORF">GA752_08470</name>
    <name evidence="5" type="ORF">NE692_10855</name>
</gene>
<reference evidence="6 14" key="5">
    <citation type="submission" date="2019-12" db="EMBL/GenBank/DDBJ databases">
        <title>Draft Genome Sequence of Bifidobacterium adolescentis ZJ2.</title>
        <authorList>
            <person name="Jin Z."/>
        </authorList>
    </citation>
    <scope>NUCLEOTIDE SEQUENCE [LARGE SCALE GENOMIC DNA]</scope>
    <source>
        <strain evidence="6 14">ZJ2</strain>
    </source>
</reference>
<reference evidence="2 10" key="2">
    <citation type="submission" date="2018-03" db="EMBL/GenBank/DDBJ databases">
        <authorList>
            <person name="Keele B.F."/>
        </authorList>
    </citation>
    <scope>NUCLEOTIDE SEQUENCE [LARGE SCALE GENOMIC DNA]</scope>
    <source>
        <strain evidence="2 10">1-11</strain>
    </source>
</reference>
<protein>
    <submittedName>
        <fullName evidence="2">Integrase</fullName>
    </submittedName>
</protein>
<reference evidence="9" key="1">
    <citation type="journal article" date="2016" name="Sci. Rep.">
        <title>Evaluation of genetic diversity among strains of the human gut commensal Bifidobacterium adolescentis.</title>
        <authorList>
            <person name="Duranti S."/>
            <person name="Milani C."/>
            <person name="Lugli G.A."/>
            <person name="Mancabelli L."/>
            <person name="Turroni F."/>
            <person name="Ferrario C."/>
            <person name="Mangifesta M."/>
            <person name="Viappiani A."/>
            <person name="Sanchez B."/>
            <person name="Margolles A."/>
            <person name="van Sinderen D."/>
            <person name="Ventura M."/>
        </authorList>
    </citation>
    <scope>NUCLEOTIDE SEQUENCE</scope>
    <source>
        <strain evidence="9">703B</strain>
    </source>
</reference>
<dbReference type="Proteomes" id="UP000193179">
    <property type="component" value="Chromosome"/>
</dbReference>
<dbReference type="EMBL" id="CP133648">
    <property type="protein sequence ID" value="WNE85003.1"/>
    <property type="molecule type" value="Genomic_DNA"/>
</dbReference>
<dbReference type="Proteomes" id="UP001206013">
    <property type="component" value="Unassembled WGS sequence"/>
</dbReference>
<dbReference type="Proteomes" id="UP000284589">
    <property type="component" value="Unassembled WGS sequence"/>
</dbReference>
<evidence type="ECO:0000313" key="6">
    <source>
        <dbReference type="EMBL" id="QHB63240.1"/>
    </source>
</evidence>
<reference evidence="5" key="6">
    <citation type="submission" date="2022-06" db="EMBL/GenBank/DDBJ databases">
        <title>Isolation of gut microbiota from human fecal samples.</title>
        <authorList>
            <person name="Pamer E.G."/>
            <person name="Barat B."/>
            <person name="Waligurski E."/>
            <person name="Medina S."/>
            <person name="Paddock L."/>
            <person name="Mostad J."/>
        </authorList>
    </citation>
    <scope>NUCLEOTIDE SEQUENCE</scope>
    <source>
        <strain evidence="5">SL.1.01</strain>
    </source>
</reference>
<feature type="region of interest" description="Disordered" evidence="1">
    <location>
        <begin position="1"/>
        <end position="45"/>
    </location>
</feature>
<dbReference type="EMBL" id="JANFYM010000021">
    <property type="protein sequence ID" value="MCQ4793942.1"/>
    <property type="molecule type" value="Genomic_DNA"/>
</dbReference>
<dbReference type="OrthoDB" id="3233742at2"/>
<reference evidence="13 15" key="4">
    <citation type="journal article" date="2019" name="Nat. Med.">
        <title>A library of human gut bacterial isolates paired with longitudinal multiomics data enables mechanistic microbiome research.</title>
        <authorList>
            <person name="Poyet M."/>
            <person name="Groussin M."/>
            <person name="Gibbons S.M."/>
            <person name="Avila-Pacheco J."/>
            <person name="Jiang X."/>
            <person name="Kearney S.M."/>
            <person name="Perrotta A.R."/>
            <person name="Berdy B."/>
            <person name="Zhao S."/>
            <person name="Lieberman T.D."/>
            <person name="Swanson P.K."/>
            <person name="Smith M."/>
            <person name="Roesemann S."/>
            <person name="Alexander J.E."/>
            <person name="Rich S.A."/>
            <person name="Livny J."/>
            <person name="Vlamakis H."/>
            <person name="Clish C."/>
            <person name="Bullock K."/>
            <person name="Deik A."/>
            <person name="Scott J."/>
            <person name="Pierce K.A."/>
            <person name="Xavier R.J."/>
            <person name="Alm E.J."/>
        </authorList>
    </citation>
    <scope>NUCLEOTIDE SEQUENCE [LARGE SCALE GENOMIC DNA]</scope>
    <source>
        <strain evidence="3 13">BIOML-A190</strain>
        <strain evidence="4 15">BIOML-A26</strain>
    </source>
</reference>
<evidence type="ECO:0000313" key="2">
    <source>
        <dbReference type="EMBL" id="AVT45718.1"/>
    </source>
</evidence>
<dbReference type="EMBL" id="QRNG01000009">
    <property type="protein sequence ID" value="RHK25606.1"/>
    <property type="molecule type" value="Genomic_DNA"/>
</dbReference>
<dbReference type="Proteomes" id="UP000285262">
    <property type="component" value="Unassembled WGS sequence"/>
</dbReference>
<dbReference type="EMBL" id="WDFR01000007">
    <property type="protein sequence ID" value="KAB6028357.1"/>
    <property type="molecule type" value="Genomic_DNA"/>
</dbReference>